<feature type="domain" description="BIG2" evidence="2">
    <location>
        <begin position="33"/>
        <end position="109"/>
    </location>
</feature>
<evidence type="ECO:0000256" key="1">
    <source>
        <dbReference type="SAM" id="SignalP"/>
    </source>
</evidence>
<name>A0A271IY54_9BACT</name>
<proteinExistence type="predicted"/>
<reference evidence="3 4" key="1">
    <citation type="submission" date="2016-11" db="EMBL/GenBank/DDBJ databases">
        <title>Study of marine rhodopsin-containing bacteria.</title>
        <authorList>
            <person name="Yoshizawa S."/>
            <person name="Kumagai Y."/>
            <person name="Kogure K."/>
        </authorList>
    </citation>
    <scope>NUCLEOTIDE SEQUENCE [LARGE SCALE GENOMIC DNA]</scope>
    <source>
        <strain evidence="3 4">SAORIC-28</strain>
    </source>
</reference>
<feature type="signal peptide" evidence="1">
    <location>
        <begin position="1"/>
        <end position="20"/>
    </location>
</feature>
<comment type="caution">
    <text evidence="3">The sequence shown here is derived from an EMBL/GenBank/DDBJ whole genome shotgun (WGS) entry which is preliminary data.</text>
</comment>
<protein>
    <recommendedName>
        <fullName evidence="2">BIG2 domain-containing protein</fullName>
    </recommendedName>
</protein>
<evidence type="ECO:0000313" key="3">
    <source>
        <dbReference type="EMBL" id="PAP75635.1"/>
    </source>
</evidence>
<dbReference type="RefSeq" id="WP_179299462.1">
    <property type="nucleotide sequence ID" value="NZ_MQWD01000001.1"/>
</dbReference>
<gene>
    <name evidence="3" type="ORF">BSZ37_03885</name>
</gene>
<dbReference type="PROSITE" id="PS51257">
    <property type="entry name" value="PROKAR_LIPOPROTEIN"/>
    <property type="match status" value="1"/>
</dbReference>
<dbReference type="Pfam" id="PF02368">
    <property type="entry name" value="Big_2"/>
    <property type="match status" value="1"/>
</dbReference>
<sequence>MPRSAPRALALCALALALVACDSMGPTDPGGSVVTGVEIVAAVAEVAMGETLRLEAEVRPASAPQGVTWASDDEAVARVDGAGRVTGVASGTARITATSTADPTRSAAVQITVSDCPSPREAGGVLSGGATWENWIDPPACVDYVVTRNVTTQGLLAIEPGVRAAFAEDVTLVVRGAASGLRAAGTATEPIVLTGTEARRGHWGAVWLDGADHAENRLEHVTIEHGGGGSFSGSITRGNLLITGGAESTLLDATLREGSAFGLSMASGAALRAHGRNRYTANAAGPAHVSASQAHFLDATSTADGNDVDLVAVDADDVTGAVTWVPMGDGYLVEQESDRYAFDVAGPDGDLRLAAGVRIAFEDDMAMTVAAGGRLRAEGTAAEPVVLTGAMAGRGSWRGLRVFSAADNRLAHTVVEGGGSDTHSGSVEPGNVFVATDAAVRVTDSTLRGGAGYGLVAMEGVSLPGFARNALTDNALGAAHVRATVADDLDAASSYTGNGRDVVDVYAYVSVLTEDTEWRDLGVPYVITDTPVGLAVDGAAFTVGRGVEILFQGDIGLGVTGGVLTLAGTETAPIRLAGDDGAWKGIELLRSTGTLTHVAIDGAGSSSWGSIGDPAALTLTAASGDPAHADLGPGTSQTGAAVGLEFRPGATTATGCGRLVPVSIPTGSTYGQHCL</sequence>
<feature type="chain" id="PRO_5013170934" description="BIG2 domain-containing protein" evidence="1">
    <location>
        <begin position="21"/>
        <end position="675"/>
    </location>
</feature>
<dbReference type="SUPFAM" id="SSF49373">
    <property type="entry name" value="Invasin/intimin cell-adhesion fragments"/>
    <property type="match status" value="1"/>
</dbReference>
<dbReference type="Gene3D" id="2.60.40.1080">
    <property type="match status" value="1"/>
</dbReference>
<evidence type="ECO:0000313" key="4">
    <source>
        <dbReference type="Proteomes" id="UP000216339"/>
    </source>
</evidence>
<keyword evidence="4" id="KW-1185">Reference proteome</keyword>
<dbReference type="InterPro" id="IPR003343">
    <property type="entry name" value="Big_2"/>
</dbReference>
<dbReference type="InterPro" id="IPR008964">
    <property type="entry name" value="Invasin/intimin_cell_adhesion"/>
</dbReference>
<dbReference type="AlphaFoldDB" id="A0A271IY54"/>
<organism evidence="3 4">
    <name type="scientific">Rubrivirga marina</name>
    <dbReference type="NCBI Taxonomy" id="1196024"/>
    <lineage>
        <taxon>Bacteria</taxon>
        <taxon>Pseudomonadati</taxon>
        <taxon>Rhodothermota</taxon>
        <taxon>Rhodothermia</taxon>
        <taxon>Rhodothermales</taxon>
        <taxon>Rubricoccaceae</taxon>
        <taxon>Rubrivirga</taxon>
    </lineage>
</organism>
<dbReference type="EMBL" id="MQWD01000001">
    <property type="protein sequence ID" value="PAP75635.1"/>
    <property type="molecule type" value="Genomic_DNA"/>
</dbReference>
<evidence type="ECO:0000259" key="2">
    <source>
        <dbReference type="SMART" id="SM00635"/>
    </source>
</evidence>
<keyword evidence="1" id="KW-0732">Signal</keyword>
<accession>A0A271IY54</accession>
<dbReference type="Proteomes" id="UP000216339">
    <property type="component" value="Unassembled WGS sequence"/>
</dbReference>
<dbReference type="SMART" id="SM00635">
    <property type="entry name" value="BID_2"/>
    <property type="match status" value="1"/>
</dbReference>